<dbReference type="InterPro" id="IPR031009">
    <property type="entry name" value="Tcm_partner"/>
</dbReference>
<sequence>MNGPNDFYVGREQTYIKHVFLRRYLETLAVKIMMGGWGAFNYVDGFAGPWNIRDDQGCSDASFGVAVELLEVVRKFVEERRGGKLKLRFCLCEKDPESERRLREYAAGKSGIEIHVFGGAFEDNLEGIAQRLPDGYTFTFIDPTNWVVRVSEVCDFLMERGGDFLFNFMTEEVARHSVNPKVAHQFGEFVGDPDWERTAQQLPDDMRGDLKVLHLLKDAFRSRGVANYLPDFSILKNGVNREKMRLMLGTRRPEGVKVFRDVHAKVEQEEFKIRREAKAFLTGQGMLFTSEYFASYEQGERGVGCKRYLDLAEERISEILAREHAIDFGTLALLLMEQFPLKETHVKDVCSRMKARGLLDFQLEGKARKPSDDTLITAPQGTDEGLF</sequence>
<dbReference type="Proteomes" id="UP000626220">
    <property type="component" value="Unassembled WGS sequence"/>
</dbReference>
<accession>A0A8J3H227</accession>
<protein>
    <recommendedName>
        <fullName evidence="3">Three-Cys-motif partner protein TcmP</fullName>
    </recommendedName>
</protein>
<organism evidence="1 2">
    <name type="scientific">Seohaeicola zhoushanensis</name>
    <dbReference type="NCBI Taxonomy" id="1569283"/>
    <lineage>
        <taxon>Bacteria</taxon>
        <taxon>Pseudomonadati</taxon>
        <taxon>Pseudomonadota</taxon>
        <taxon>Alphaproteobacteria</taxon>
        <taxon>Rhodobacterales</taxon>
        <taxon>Roseobacteraceae</taxon>
        <taxon>Seohaeicola</taxon>
    </lineage>
</organism>
<evidence type="ECO:0008006" key="3">
    <source>
        <dbReference type="Google" id="ProtNLM"/>
    </source>
</evidence>
<reference evidence="1" key="1">
    <citation type="journal article" date="2014" name="Int. J. Syst. Evol. Microbiol.">
        <title>Complete genome sequence of Corynebacterium casei LMG S-19264T (=DSM 44701T), isolated from a smear-ripened cheese.</title>
        <authorList>
            <consortium name="US DOE Joint Genome Institute (JGI-PGF)"/>
            <person name="Walter F."/>
            <person name="Albersmeier A."/>
            <person name="Kalinowski J."/>
            <person name="Ruckert C."/>
        </authorList>
    </citation>
    <scope>NUCLEOTIDE SEQUENCE</scope>
    <source>
        <strain evidence="1">KCTC 42650</strain>
    </source>
</reference>
<keyword evidence="2" id="KW-1185">Reference proteome</keyword>
<name>A0A8J3H227_9RHOB</name>
<evidence type="ECO:0000313" key="1">
    <source>
        <dbReference type="EMBL" id="GHF66153.1"/>
    </source>
</evidence>
<dbReference type="NCBIfam" id="TIGR04474">
    <property type="entry name" value="tcm_partner"/>
    <property type="match status" value="1"/>
</dbReference>
<comment type="caution">
    <text evidence="1">The sequence shown here is derived from an EMBL/GenBank/DDBJ whole genome shotgun (WGS) entry which is preliminary data.</text>
</comment>
<gene>
    <name evidence="1" type="ORF">GCM10017056_41800</name>
</gene>
<dbReference type="AlphaFoldDB" id="A0A8J3H227"/>
<reference evidence="1" key="2">
    <citation type="submission" date="2020-09" db="EMBL/GenBank/DDBJ databases">
        <authorList>
            <person name="Sun Q."/>
            <person name="Kim S."/>
        </authorList>
    </citation>
    <scope>NUCLEOTIDE SEQUENCE</scope>
    <source>
        <strain evidence="1">KCTC 42650</strain>
    </source>
</reference>
<dbReference type="RefSeq" id="WP_189682067.1">
    <property type="nucleotide sequence ID" value="NZ_BNCJ01000017.1"/>
</dbReference>
<dbReference type="EMBL" id="BNCJ01000017">
    <property type="protein sequence ID" value="GHF66153.1"/>
    <property type="molecule type" value="Genomic_DNA"/>
</dbReference>
<evidence type="ECO:0000313" key="2">
    <source>
        <dbReference type="Proteomes" id="UP000626220"/>
    </source>
</evidence>
<proteinExistence type="predicted"/>